<name>A0A5J4V319_9EUKA</name>
<reference evidence="1 2" key="1">
    <citation type="submission" date="2019-03" db="EMBL/GenBank/DDBJ databases">
        <title>Single cell metagenomics reveals metabolic interactions within the superorganism composed of flagellate Streblomastix strix and complex community of Bacteroidetes bacteria on its surface.</title>
        <authorList>
            <person name="Treitli S.C."/>
            <person name="Kolisko M."/>
            <person name="Husnik F."/>
            <person name="Keeling P."/>
            <person name="Hampl V."/>
        </authorList>
    </citation>
    <scope>NUCLEOTIDE SEQUENCE [LARGE SCALE GENOMIC DNA]</scope>
    <source>
        <strain evidence="1">ST1C</strain>
    </source>
</reference>
<evidence type="ECO:0000313" key="2">
    <source>
        <dbReference type="Proteomes" id="UP000324800"/>
    </source>
</evidence>
<organism evidence="1 2">
    <name type="scientific">Streblomastix strix</name>
    <dbReference type="NCBI Taxonomy" id="222440"/>
    <lineage>
        <taxon>Eukaryota</taxon>
        <taxon>Metamonada</taxon>
        <taxon>Preaxostyla</taxon>
        <taxon>Oxymonadida</taxon>
        <taxon>Streblomastigidae</taxon>
        <taxon>Streblomastix</taxon>
    </lineage>
</organism>
<dbReference type="Proteomes" id="UP000324800">
    <property type="component" value="Unassembled WGS sequence"/>
</dbReference>
<sequence length="201" mass="22757">MNIKSHDIVVQQQIILDDIQARRESRITDQAPPPVLLKPIVRTKNAQQPPVLLKPTVRTKKVQQATVLLKPIVRTKNAQQPPVLLKPIVRTKNAQQPPVLLKPVIAPVPGEDLTIDDSSEEDFAVIDKRIFQWIYKMKPRKMIQRNYLINKELQMVHIELLQVHVVVALKFLGPKPAHKEVSHRNMVSGNNDDACSAVIAV</sequence>
<protein>
    <submittedName>
        <fullName evidence="1">Uncharacterized protein</fullName>
    </submittedName>
</protein>
<proteinExistence type="predicted"/>
<comment type="caution">
    <text evidence="1">The sequence shown here is derived from an EMBL/GenBank/DDBJ whole genome shotgun (WGS) entry which is preliminary data.</text>
</comment>
<dbReference type="EMBL" id="SNRW01010200">
    <property type="protein sequence ID" value="KAA6376904.1"/>
    <property type="molecule type" value="Genomic_DNA"/>
</dbReference>
<gene>
    <name evidence="1" type="ORF">EZS28_027569</name>
</gene>
<dbReference type="AlphaFoldDB" id="A0A5J4V319"/>
<accession>A0A5J4V319</accession>
<evidence type="ECO:0000313" key="1">
    <source>
        <dbReference type="EMBL" id="KAA6376904.1"/>
    </source>
</evidence>